<evidence type="ECO:0000313" key="10">
    <source>
        <dbReference type="EMBL" id="MBJ7883233.1"/>
    </source>
</evidence>
<dbReference type="InterPro" id="IPR051605">
    <property type="entry name" value="CstA"/>
</dbReference>
<reference evidence="10 11" key="1">
    <citation type="submission" date="2020-09" db="EMBL/GenBank/DDBJ databases">
        <title>Draft genome of Gelidibacter salicanalis PAMC21136.</title>
        <authorList>
            <person name="Park H."/>
        </authorList>
    </citation>
    <scope>NUCLEOTIDE SEQUENCE [LARGE SCALE GENOMIC DNA]</scope>
    <source>
        <strain evidence="10 11">PAMC21136</strain>
    </source>
</reference>
<keyword evidence="7 8" id="KW-0472">Membrane</keyword>
<dbReference type="EMBL" id="JAEHJZ010000378">
    <property type="protein sequence ID" value="MBJ7883233.1"/>
    <property type="molecule type" value="Genomic_DNA"/>
</dbReference>
<sequence>STPEVFRTLGMSVENLPQLSKEIGLDLEGRTGGAVTLAVGMAYIFTGIPFFSHLASYFFQFVIMFEAVFILTAIDAGTRVARYLIQD</sequence>
<dbReference type="GO" id="GO:0005886">
    <property type="term" value="C:plasma membrane"/>
    <property type="evidence" value="ECO:0007669"/>
    <property type="project" value="UniProtKB-SubCell"/>
</dbReference>
<feature type="transmembrane region" description="Helical" evidence="8">
    <location>
        <begin position="31"/>
        <end position="51"/>
    </location>
</feature>
<evidence type="ECO:0000256" key="1">
    <source>
        <dbReference type="ARBA" id="ARBA00004651"/>
    </source>
</evidence>
<comment type="caution">
    <text evidence="10">The sequence shown here is derived from an EMBL/GenBank/DDBJ whole genome shotgun (WGS) entry which is preliminary data.</text>
</comment>
<accession>A0A934NL11</accession>
<feature type="non-terminal residue" evidence="10">
    <location>
        <position position="1"/>
    </location>
</feature>
<feature type="non-terminal residue" evidence="10">
    <location>
        <position position="87"/>
    </location>
</feature>
<evidence type="ECO:0000256" key="3">
    <source>
        <dbReference type="ARBA" id="ARBA00022448"/>
    </source>
</evidence>
<dbReference type="PANTHER" id="PTHR30252">
    <property type="entry name" value="INNER MEMBRANE PEPTIDE TRANSPORTER"/>
    <property type="match status" value="1"/>
</dbReference>
<comment type="similarity">
    <text evidence="2">Belongs to the peptide transporter carbon starvation (CstA) (TC 2.A.114) family.</text>
</comment>
<evidence type="ECO:0000256" key="4">
    <source>
        <dbReference type="ARBA" id="ARBA00022475"/>
    </source>
</evidence>
<evidence type="ECO:0000313" key="11">
    <source>
        <dbReference type="Proteomes" id="UP000662373"/>
    </source>
</evidence>
<gene>
    <name evidence="10" type="ORF">JEM65_21680</name>
</gene>
<keyword evidence="5 8" id="KW-0812">Transmembrane</keyword>
<evidence type="ECO:0000259" key="9">
    <source>
        <dbReference type="Pfam" id="PF02554"/>
    </source>
</evidence>
<keyword evidence="11" id="KW-1185">Reference proteome</keyword>
<evidence type="ECO:0000256" key="8">
    <source>
        <dbReference type="SAM" id="Phobius"/>
    </source>
</evidence>
<evidence type="ECO:0000256" key="5">
    <source>
        <dbReference type="ARBA" id="ARBA00022692"/>
    </source>
</evidence>
<evidence type="ECO:0000256" key="7">
    <source>
        <dbReference type="ARBA" id="ARBA00023136"/>
    </source>
</evidence>
<feature type="transmembrane region" description="Helical" evidence="8">
    <location>
        <begin position="57"/>
        <end position="74"/>
    </location>
</feature>
<dbReference type="Proteomes" id="UP000662373">
    <property type="component" value="Unassembled WGS sequence"/>
</dbReference>
<keyword evidence="3" id="KW-0813">Transport</keyword>
<keyword evidence="6 8" id="KW-1133">Transmembrane helix</keyword>
<dbReference type="InterPro" id="IPR003706">
    <property type="entry name" value="CstA_N"/>
</dbReference>
<dbReference type="GO" id="GO:0009267">
    <property type="term" value="P:cellular response to starvation"/>
    <property type="evidence" value="ECO:0007669"/>
    <property type="project" value="InterPro"/>
</dbReference>
<dbReference type="PANTHER" id="PTHR30252:SF3">
    <property type="entry name" value="PYRUVATE_PROTON SYMPORTER BTST"/>
    <property type="match status" value="1"/>
</dbReference>
<feature type="domain" description="CstA N-terminal" evidence="9">
    <location>
        <begin position="10"/>
        <end position="87"/>
    </location>
</feature>
<evidence type="ECO:0000256" key="6">
    <source>
        <dbReference type="ARBA" id="ARBA00022989"/>
    </source>
</evidence>
<proteinExistence type="inferred from homology"/>
<evidence type="ECO:0000256" key="2">
    <source>
        <dbReference type="ARBA" id="ARBA00007755"/>
    </source>
</evidence>
<dbReference type="Pfam" id="PF02554">
    <property type="entry name" value="CstA"/>
    <property type="match status" value="1"/>
</dbReference>
<protein>
    <recommendedName>
        <fullName evidence="9">CstA N-terminal domain-containing protein</fullName>
    </recommendedName>
</protein>
<comment type="subcellular location">
    <subcellularLocation>
        <location evidence="1">Cell membrane</location>
        <topology evidence="1">Multi-pass membrane protein</topology>
    </subcellularLocation>
</comment>
<organism evidence="10 11">
    <name type="scientific">Gelidibacter salicanalis</name>
    <dbReference type="NCBI Taxonomy" id="291193"/>
    <lineage>
        <taxon>Bacteria</taxon>
        <taxon>Pseudomonadati</taxon>
        <taxon>Bacteroidota</taxon>
        <taxon>Flavobacteriia</taxon>
        <taxon>Flavobacteriales</taxon>
        <taxon>Flavobacteriaceae</taxon>
        <taxon>Gelidibacter</taxon>
    </lineage>
</organism>
<name>A0A934NL11_9FLAO</name>
<keyword evidence="4" id="KW-1003">Cell membrane</keyword>
<dbReference type="AlphaFoldDB" id="A0A934NL11"/>